<accession>A0A2I3SBV3</accession>
<dbReference type="Proteomes" id="UP000002277">
    <property type="component" value="Unplaced"/>
</dbReference>
<dbReference type="AlphaFoldDB" id="A0A2I3SBV3"/>
<name>A0A2I3SBV3_PANTR</name>
<proteinExistence type="predicted"/>
<reference evidence="1" key="1">
    <citation type="submission" date="2025-08" db="UniProtKB">
        <authorList>
            <consortium name="Ensembl"/>
        </authorList>
    </citation>
    <scope>IDENTIFICATION</scope>
</reference>
<evidence type="ECO:0000313" key="1">
    <source>
        <dbReference type="Ensembl" id="ENSPTRP00000073971.1"/>
    </source>
</evidence>
<protein>
    <submittedName>
        <fullName evidence="1">Uncharacterized protein</fullName>
    </submittedName>
</protein>
<sequence>MRHQVVQREARLLEQPQAQKYGILHLATHQRELLLLDEVIHQAMRHQAMEAQLPVLVKTDGMKPPKQREILLGMEVDGLRLLEQIEVEILLVKHRLLEPVKENHGGMKHQLVRWVEALQF</sequence>
<organism evidence="1 2">
    <name type="scientific">Pan troglodytes</name>
    <name type="common">Chimpanzee</name>
    <dbReference type="NCBI Taxonomy" id="9598"/>
    <lineage>
        <taxon>Eukaryota</taxon>
        <taxon>Metazoa</taxon>
        <taxon>Chordata</taxon>
        <taxon>Craniata</taxon>
        <taxon>Vertebrata</taxon>
        <taxon>Euteleostomi</taxon>
        <taxon>Mammalia</taxon>
        <taxon>Eutheria</taxon>
        <taxon>Euarchontoglires</taxon>
        <taxon>Primates</taxon>
        <taxon>Haplorrhini</taxon>
        <taxon>Catarrhini</taxon>
        <taxon>Hominidae</taxon>
        <taxon>Pan</taxon>
    </lineage>
</organism>
<evidence type="ECO:0000313" key="2">
    <source>
        <dbReference type="Proteomes" id="UP000002277"/>
    </source>
</evidence>
<dbReference type="InParanoid" id="A0A2I3SBV3"/>
<dbReference type="Ensembl" id="ENSPTRT00000110399.1">
    <property type="protein sequence ID" value="ENSPTRP00000073971.1"/>
    <property type="gene ID" value="ENSPTRG00000047251.1"/>
</dbReference>
<dbReference type="Bgee" id="ENSPTRG00000047251">
    <property type="expression patterns" value="Expressed in lymph node and 21 other cell types or tissues"/>
</dbReference>
<dbReference type="GeneTree" id="ENSGT01030000240059"/>
<keyword evidence="2" id="KW-1185">Reference proteome</keyword>
<reference evidence="1" key="2">
    <citation type="submission" date="2025-09" db="UniProtKB">
        <authorList>
            <consortium name="Ensembl"/>
        </authorList>
    </citation>
    <scope>IDENTIFICATION</scope>
</reference>